<feature type="domain" description="Amidohydrolase-related" evidence="2">
    <location>
        <begin position="63"/>
        <end position="297"/>
    </location>
</feature>
<dbReference type="Gene3D" id="3.20.20.140">
    <property type="entry name" value="Metal-dependent hydrolases"/>
    <property type="match status" value="1"/>
</dbReference>
<gene>
    <name evidence="3" type="ORF">ACFQAV_01035</name>
</gene>
<evidence type="ECO:0000259" key="2">
    <source>
        <dbReference type="Pfam" id="PF04909"/>
    </source>
</evidence>
<protein>
    <submittedName>
        <fullName evidence="3">Amidohydrolase family protein</fullName>
    </submittedName>
</protein>
<keyword evidence="1" id="KW-0456">Lyase</keyword>
<evidence type="ECO:0000313" key="4">
    <source>
        <dbReference type="Proteomes" id="UP001596288"/>
    </source>
</evidence>
<dbReference type="PANTHER" id="PTHR21240:SF28">
    <property type="entry name" value="ISO-OROTATE DECARBOXYLASE (EUROFUNG)"/>
    <property type="match status" value="1"/>
</dbReference>
<dbReference type="RefSeq" id="WP_137610767.1">
    <property type="nucleotide sequence ID" value="NZ_BJDF01000004.1"/>
</dbReference>
<organism evidence="3 4">
    <name type="scientific">Companilactobacillus huachuanensis</name>
    <dbReference type="NCBI Taxonomy" id="2559914"/>
    <lineage>
        <taxon>Bacteria</taxon>
        <taxon>Bacillati</taxon>
        <taxon>Bacillota</taxon>
        <taxon>Bacilli</taxon>
        <taxon>Lactobacillales</taxon>
        <taxon>Lactobacillaceae</taxon>
        <taxon>Companilactobacillus</taxon>
    </lineage>
</organism>
<dbReference type="Pfam" id="PF04909">
    <property type="entry name" value="Amidohydro_2"/>
    <property type="match status" value="1"/>
</dbReference>
<comment type="caution">
    <text evidence="3">The sequence shown here is derived from an EMBL/GenBank/DDBJ whole genome shotgun (WGS) entry which is preliminary data.</text>
</comment>
<dbReference type="Proteomes" id="UP001596288">
    <property type="component" value="Unassembled WGS sequence"/>
</dbReference>
<dbReference type="InterPro" id="IPR032466">
    <property type="entry name" value="Metal_Hydrolase"/>
</dbReference>
<dbReference type="EMBL" id="JBHSSF010000005">
    <property type="protein sequence ID" value="MFC6175400.1"/>
    <property type="molecule type" value="Genomic_DNA"/>
</dbReference>
<dbReference type="InterPro" id="IPR006680">
    <property type="entry name" value="Amidohydro-rel"/>
</dbReference>
<keyword evidence="4" id="KW-1185">Reference proteome</keyword>
<reference evidence="4" key="1">
    <citation type="journal article" date="2019" name="Int. J. Syst. Evol. Microbiol.">
        <title>The Global Catalogue of Microorganisms (GCM) 10K type strain sequencing project: providing services to taxonomists for standard genome sequencing and annotation.</title>
        <authorList>
            <consortium name="The Broad Institute Genomics Platform"/>
            <consortium name="The Broad Institute Genome Sequencing Center for Infectious Disease"/>
            <person name="Wu L."/>
            <person name="Ma J."/>
        </authorList>
    </citation>
    <scope>NUCLEOTIDE SEQUENCE [LARGE SCALE GENOMIC DNA]</scope>
    <source>
        <strain evidence="4">CCM 8927</strain>
    </source>
</reference>
<evidence type="ECO:0000313" key="3">
    <source>
        <dbReference type="EMBL" id="MFC6175400.1"/>
    </source>
</evidence>
<sequence>MKIDVFAHVLPVGLLRAIQESVPNIIEQNAFLQIPALTDLKIRRENYPDGVKQIISNVNLNPEDYFSGAKSAELCSVGNEELLKLVQDNPDIFTAAVAMVPMNNLPKAVEIIEQQVTKNFIGIQLFTMALGKSIADKEFEPIFAEMSKSNLPIFLHPVFDERKPDNNITFSWEYELTQAMYQIVKAGYFEKYPNLKIIVHHAGAMIPFFAGRIKYTMTAQEFEDFKKFYVDTAILGNPKALESTVDFFGESHVVLGTDAPFAIMPSGATNEIIEAIEQMDISQAAKEAIYSKNILKMMR</sequence>
<evidence type="ECO:0000256" key="1">
    <source>
        <dbReference type="ARBA" id="ARBA00023239"/>
    </source>
</evidence>
<name>A0ABW1RJ35_9LACO</name>
<dbReference type="PANTHER" id="PTHR21240">
    <property type="entry name" value="2-AMINO-3-CARBOXYLMUCONATE-6-SEMIALDEHYDE DECARBOXYLASE"/>
    <property type="match status" value="1"/>
</dbReference>
<dbReference type="SUPFAM" id="SSF51556">
    <property type="entry name" value="Metallo-dependent hydrolases"/>
    <property type="match status" value="1"/>
</dbReference>
<accession>A0ABW1RJ35</accession>
<dbReference type="InterPro" id="IPR032465">
    <property type="entry name" value="ACMSD"/>
</dbReference>
<proteinExistence type="predicted"/>